<evidence type="ECO:0000313" key="3">
    <source>
        <dbReference type="Proteomes" id="UP000611500"/>
    </source>
</evidence>
<dbReference type="Gene3D" id="2.40.300.10">
    <property type="entry name" value="Head decoration protein D"/>
    <property type="match status" value="2"/>
</dbReference>
<dbReference type="Proteomes" id="UP000611500">
    <property type="component" value="Unassembled WGS sequence"/>
</dbReference>
<proteinExistence type="predicted"/>
<accession>A0A8J3MFZ1</accession>
<comment type="caution">
    <text evidence="2">The sequence shown here is derived from an EMBL/GenBank/DDBJ whole genome shotgun (WGS) entry which is preliminary data.</text>
</comment>
<evidence type="ECO:0000259" key="1">
    <source>
        <dbReference type="Pfam" id="PF11962"/>
    </source>
</evidence>
<reference evidence="2" key="1">
    <citation type="journal article" date="2014" name="Int. J. Syst. Evol. Microbiol.">
        <title>Complete genome sequence of Corynebacterium casei LMG S-19264T (=DSM 44701T), isolated from a smear-ripened cheese.</title>
        <authorList>
            <consortium name="US DOE Joint Genome Institute (JGI-PGF)"/>
            <person name="Walter F."/>
            <person name="Albersmeier A."/>
            <person name="Kalinowski J."/>
            <person name="Ruckert C."/>
        </authorList>
    </citation>
    <scope>NUCLEOTIDE SEQUENCE</scope>
    <source>
        <strain evidence="2">CGMCC 1.7081</strain>
    </source>
</reference>
<dbReference type="Pfam" id="PF11962">
    <property type="entry name" value="Peptidase_G2"/>
    <property type="match status" value="1"/>
</dbReference>
<evidence type="ECO:0000313" key="2">
    <source>
        <dbReference type="EMBL" id="GHG97761.1"/>
    </source>
</evidence>
<dbReference type="InterPro" id="IPR021251">
    <property type="entry name" value="DUF2793"/>
</dbReference>
<dbReference type="AlphaFoldDB" id="A0A8J3MFZ1"/>
<keyword evidence="3" id="KW-1185">Reference proteome</keyword>
<gene>
    <name evidence="2" type="ORF">GCM10010961_32710</name>
</gene>
<sequence length="439" mass="47585">MPDTTPILALPVLLPGQAQPYVTHNTALRRLDMLAQTVVETFDAETPPELPEAGRVYALGPVPTAAWAGHPLTLATWIDETWLFIDLQPGWRAWSRDGAGLRIWTGTAWARPQADLDRIAGLGIRADHDATNRLAVKAEATLLSHDGGGHQLKINKATTGDTASLLFQSNWSGRAEMGLNGSNDWSIKVSPDGTGWTDALRINANGRVGIGASTAYAQLHVQHADAAVDALTATVTSTSFVRNVYYAQVARAASANYNFFAAQSEFGATSDIEFKLRDDGNAYADGSWNGGGADYAEYFEWQDGNPADDDRRGLSVVLEGDRIRPAAMGDLPVGVISGNPSVVGDADIGRWKGKYLRDDFGGYLWDIDGSAGPGSPPGATRRLNPAYDPTRDYVSRAERPEWDVVGLMGKLRLRRGQPVDPRWIKLCDISATVEEWLLR</sequence>
<dbReference type="RefSeq" id="WP_028094943.1">
    <property type="nucleotide sequence ID" value="NZ_BNAP01000019.1"/>
</dbReference>
<organism evidence="2 3">
    <name type="scientific">Pseudodonghicola xiamenensis</name>
    <dbReference type="NCBI Taxonomy" id="337702"/>
    <lineage>
        <taxon>Bacteria</taxon>
        <taxon>Pseudomonadati</taxon>
        <taxon>Pseudomonadota</taxon>
        <taxon>Alphaproteobacteria</taxon>
        <taxon>Rhodobacterales</taxon>
        <taxon>Paracoccaceae</taxon>
        <taxon>Pseudodonghicola</taxon>
    </lineage>
</organism>
<name>A0A8J3MFZ1_9RHOB</name>
<protein>
    <recommendedName>
        <fullName evidence="1">Peptidase G2 IMC autoproteolytic cleavage domain-containing protein</fullName>
    </recommendedName>
</protein>
<feature type="domain" description="Peptidase G2 IMC autoproteolytic cleavage" evidence="1">
    <location>
        <begin position="269"/>
        <end position="419"/>
    </location>
</feature>
<reference evidence="2" key="2">
    <citation type="submission" date="2020-09" db="EMBL/GenBank/DDBJ databases">
        <authorList>
            <person name="Sun Q."/>
            <person name="Zhou Y."/>
        </authorList>
    </citation>
    <scope>NUCLEOTIDE SEQUENCE</scope>
    <source>
        <strain evidence="2">CGMCC 1.7081</strain>
    </source>
</reference>
<dbReference type="EMBL" id="BNAP01000019">
    <property type="protein sequence ID" value="GHG97761.1"/>
    <property type="molecule type" value="Genomic_DNA"/>
</dbReference>
<dbReference type="Pfam" id="PF10983">
    <property type="entry name" value="DUF2793"/>
    <property type="match status" value="1"/>
</dbReference>
<dbReference type="InterPro" id="IPR021865">
    <property type="entry name" value="Peptidase_G2"/>
</dbReference>